<evidence type="ECO:0000259" key="3">
    <source>
        <dbReference type="Pfam" id="PF25954"/>
    </source>
</evidence>
<dbReference type="Pfam" id="PF25973">
    <property type="entry name" value="BSH_CzcB"/>
    <property type="match status" value="1"/>
</dbReference>
<evidence type="ECO:0000256" key="2">
    <source>
        <dbReference type="ARBA" id="ARBA00022448"/>
    </source>
</evidence>
<evidence type="ECO:0000259" key="4">
    <source>
        <dbReference type="Pfam" id="PF25973"/>
    </source>
</evidence>
<evidence type="ECO:0008006" key="7">
    <source>
        <dbReference type="Google" id="ProtNLM"/>
    </source>
</evidence>
<dbReference type="Gene3D" id="2.40.30.170">
    <property type="match status" value="1"/>
</dbReference>
<feature type="domain" description="CusB-like beta-barrel" evidence="3">
    <location>
        <begin position="324"/>
        <end position="400"/>
    </location>
</feature>
<dbReference type="GO" id="GO:0022857">
    <property type="term" value="F:transmembrane transporter activity"/>
    <property type="evidence" value="ECO:0007669"/>
    <property type="project" value="InterPro"/>
</dbReference>
<dbReference type="GO" id="GO:0030313">
    <property type="term" value="C:cell envelope"/>
    <property type="evidence" value="ECO:0007669"/>
    <property type="project" value="TreeGrafter"/>
</dbReference>
<dbReference type="SUPFAM" id="SSF111369">
    <property type="entry name" value="HlyD-like secretion proteins"/>
    <property type="match status" value="1"/>
</dbReference>
<dbReference type="Gene3D" id="2.40.50.100">
    <property type="match status" value="1"/>
</dbReference>
<dbReference type="Gene3D" id="1.10.287.470">
    <property type="entry name" value="Helix hairpin bin"/>
    <property type="match status" value="1"/>
</dbReference>
<dbReference type="GO" id="GO:0015679">
    <property type="term" value="P:plasma membrane copper ion transport"/>
    <property type="evidence" value="ECO:0007669"/>
    <property type="project" value="TreeGrafter"/>
</dbReference>
<reference evidence="6" key="1">
    <citation type="submission" date="2020-01" db="EMBL/GenBank/DDBJ databases">
        <title>Phosphoaccumulans saitamaens gen. nov., sp. nov., a polyphosphate accumulating bacterium isolated from surface river water.</title>
        <authorList>
            <person name="Watanabe K."/>
            <person name="Suda W."/>
        </authorList>
    </citation>
    <scope>NUCLEOTIDE SEQUENCE [LARGE SCALE GENOMIC DNA]</scope>
    <source>
        <strain evidence="6">ICHIAU1</strain>
    </source>
</reference>
<dbReference type="Proteomes" id="UP000463961">
    <property type="component" value="Chromosome"/>
</dbReference>
<keyword evidence="6" id="KW-1185">Reference proteome</keyword>
<dbReference type="Gene3D" id="2.40.420.20">
    <property type="match status" value="1"/>
</dbReference>
<dbReference type="GO" id="GO:0060003">
    <property type="term" value="P:copper ion export"/>
    <property type="evidence" value="ECO:0007669"/>
    <property type="project" value="TreeGrafter"/>
</dbReference>
<evidence type="ECO:0000313" key="5">
    <source>
        <dbReference type="EMBL" id="BBU69754.1"/>
    </source>
</evidence>
<name>A0A7R6R869_9RHOO</name>
<feature type="domain" description="CzcB-like barrel-sandwich hybrid" evidence="4">
    <location>
        <begin position="170"/>
        <end position="321"/>
    </location>
</feature>
<dbReference type="GO" id="GO:0016020">
    <property type="term" value="C:membrane"/>
    <property type="evidence" value="ECO:0007669"/>
    <property type="project" value="InterPro"/>
</dbReference>
<proteinExistence type="inferred from homology"/>
<gene>
    <name evidence="5" type="ORF">ICHIAU1_20370</name>
</gene>
<accession>A0A7R6R869</accession>
<dbReference type="InterPro" id="IPR058792">
    <property type="entry name" value="Beta-barrel_RND_2"/>
</dbReference>
<keyword evidence="2" id="KW-0813">Transport</keyword>
<dbReference type="NCBIfam" id="TIGR01730">
    <property type="entry name" value="RND_mfp"/>
    <property type="match status" value="1"/>
</dbReference>
<dbReference type="Pfam" id="PF25954">
    <property type="entry name" value="Beta-barrel_RND_2"/>
    <property type="match status" value="1"/>
</dbReference>
<dbReference type="PANTHER" id="PTHR30097:SF4">
    <property type="entry name" value="SLR6042 PROTEIN"/>
    <property type="match status" value="1"/>
</dbReference>
<dbReference type="InterPro" id="IPR058647">
    <property type="entry name" value="BSH_CzcB-like"/>
</dbReference>
<dbReference type="FunFam" id="2.40.30.170:FF:000010">
    <property type="entry name" value="Efflux RND transporter periplasmic adaptor subunit"/>
    <property type="match status" value="1"/>
</dbReference>
<evidence type="ECO:0000256" key="1">
    <source>
        <dbReference type="ARBA" id="ARBA00009477"/>
    </source>
</evidence>
<comment type="similarity">
    <text evidence="1">Belongs to the membrane fusion protein (MFP) (TC 8.A.1) family.</text>
</comment>
<dbReference type="EMBL" id="AP022345">
    <property type="protein sequence ID" value="BBU69754.1"/>
    <property type="molecule type" value="Genomic_DNA"/>
</dbReference>
<dbReference type="InterPro" id="IPR051909">
    <property type="entry name" value="MFP_Cation_Efflux"/>
</dbReference>
<dbReference type="InterPro" id="IPR006143">
    <property type="entry name" value="RND_pump_MFP"/>
</dbReference>
<organism evidence="5 6">
    <name type="scientific">Fluviibacter phosphoraccumulans</name>
    <dbReference type="NCBI Taxonomy" id="1751046"/>
    <lineage>
        <taxon>Bacteria</taxon>
        <taxon>Pseudomonadati</taxon>
        <taxon>Pseudomonadota</taxon>
        <taxon>Betaproteobacteria</taxon>
        <taxon>Rhodocyclales</taxon>
        <taxon>Fluviibacteraceae</taxon>
        <taxon>Fluviibacter</taxon>
    </lineage>
</organism>
<sequence length="477" mass="52837">MAEKTIVYAEPLVRRIRRTYRQEKAHLGRVFAPQKAKWIDPLWNNLRPIVLPIIVGLWVKTRDWLWHPLLSLLERVAPKQVAGWRSLPESRRHNILVGSVILVVALMVLIPDGQKNQDDSVINDPDIIDLSSDVLDPDSPTWVVNVKPVEVIPFSESLRVTGKVEFDEQRVARIGATVTGRVTEILAMPGQEIDRGTVLARINSTELGQTQLAYLKARATNELAANAYMRAKILYKEDVIAKADLQRRQSEAETTAAERRAMADQLRVLGMPQEQIEALGKTGNVNSIAAVTSSIDGTVVERKIVLGQVVQPADALFTVADLSEVWITAQVPEQEASMLAVDQPMRIEIPALANQKFEGKLVYVGELVSNETRTVPARTVLENKDRMLKPGMLATLLISGKPIDRPVVPASAVVREDGYDHVFIAVGENQYKLTVVKLGPETNGVRPVLSGLEPGTQIVTEQAYHLNTERKKRLSGG</sequence>
<evidence type="ECO:0000313" key="6">
    <source>
        <dbReference type="Proteomes" id="UP000463961"/>
    </source>
</evidence>
<dbReference type="PANTHER" id="PTHR30097">
    <property type="entry name" value="CATION EFFLUX SYSTEM PROTEIN CUSB"/>
    <property type="match status" value="1"/>
</dbReference>
<protein>
    <recommendedName>
        <fullName evidence="7">Efflux RND transporter periplasmic adaptor subunit</fullName>
    </recommendedName>
</protein>
<dbReference type="AlphaFoldDB" id="A0A7R6R869"/>